<comment type="similarity">
    <text evidence="3">Belongs to the inositol monophosphatase superfamily.</text>
</comment>
<dbReference type="GO" id="GO:0006020">
    <property type="term" value="P:inositol metabolic process"/>
    <property type="evidence" value="ECO:0007669"/>
    <property type="project" value="TreeGrafter"/>
</dbReference>
<sequence length="267" mass="27900">MGSNGWLNSPVNSETKAELLELALSIAKSAGDLLMARPDVFDLETKSTAIDFATQMDTASEKLIVSKILEARPDDGIIGEEGSSIPSKSGVTWVIDPLDGTVNYFYGIAGWNVSIAAKDSEGVQVGVVNAPSINSLWAATKDGGATCNGKKILCNDPVELNRALIATGFSYDVADREGQAKLVSKLLLEIRDLRRIGAGAADLCLVATGRLDAFYEMGLNEWDLAAGGLIATEAGALVTGRNGGPAGKEMVIAAGPHLHARLVSEIG</sequence>
<dbReference type="Pfam" id="PF00459">
    <property type="entry name" value="Inositol_P"/>
    <property type="match status" value="1"/>
</dbReference>
<keyword evidence="6" id="KW-0378">Hydrolase</keyword>
<dbReference type="PROSITE" id="PS00630">
    <property type="entry name" value="IMP_2"/>
    <property type="match status" value="1"/>
</dbReference>
<reference evidence="9" key="1">
    <citation type="submission" date="2020-05" db="EMBL/GenBank/DDBJ databases">
        <authorList>
            <person name="Chiriac C."/>
            <person name="Salcher M."/>
            <person name="Ghai R."/>
            <person name="Kavagutti S V."/>
        </authorList>
    </citation>
    <scope>NUCLEOTIDE SEQUENCE</scope>
</reference>
<dbReference type="PANTHER" id="PTHR20854:SF4">
    <property type="entry name" value="INOSITOL-1-MONOPHOSPHATASE-RELATED"/>
    <property type="match status" value="1"/>
</dbReference>
<dbReference type="InterPro" id="IPR020583">
    <property type="entry name" value="Inositol_monoP_metal-BS"/>
</dbReference>
<evidence type="ECO:0000256" key="7">
    <source>
        <dbReference type="ARBA" id="ARBA00022842"/>
    </source>
</evidence>
<dbReference type="PRINTS" id="PR00377">
    <property type="entry name" value="IMPHPHTASES"/>
</dbReference>
<keyword evidence="5" id="KW-0479">Metal-binding</keyword>
<name>A0A6J7K810_9ZZZZ</name>
<evidence type="ECO:0000256" key="3">
    <source>
        <dbReference type="ARBA" id="ARBA00009759"/>
    </source>
</evidence>
<proteinExistence type="inferred from homology"/>
<accession>A0A6J7K810</accession>
<evidence type="ECO:0000256" key="5">
    <source>
        <dbReference type="ARBA" id="ARBA00022723"/>
    </source>
</evidence>
<keyword evidence="7" id="KW-0460">Magnesium</keyword>
<comment type="cofactor">
    <cofactor evidence="2">
        <name>Mg(2+)</name>
        <dbReference type="ChEBI" id="CHEBI:18420"/>
    </cofactor>
</comment>
<evidence type="ECO:0000256" key="4">
    <source>
        <dbReference type="ARBA" id="ARBA00013106"/>
    </source>
</evidence>
<organism evidence="9">
    <name type="scientific">freshwater metagenome</name>
    <dbReference type="NCBI Taxonomy" id="449393"/>
    <lineage>
        <taxon>unclassified sequences</taxon>
        <taxon>metagenomes</taxon>
        <taxon>ecological metagenomes</taxon>
    </lineage>
</organism>
<evidence type="ECO:0000313" key="9">
    <source>
        <dbReference type="EMBL" id="CAB4951401.1"/>
    </source>
</evidence>
<dbReference type="CDD" id="cd01639">
    <property type="entry name" value="IMPase"/>
    <property type="match status" value="1"/>
</dbReference>
<dbReference type="EMBL" id="CAFBNP010000050">
    <property type="protein sequence ID" value="CAB4951401.1"/>
    <property type="molecule type" value="Genomic_DNA"/>
</dbReference>
<dbReference type="PROSITE" id="PS00629">
    <property type="entry name" value="IMP_1"/>
    <property type="match status" value="1"/>
</dbReference>
<dbReference type="SUPFAM" id="SSF56655">
    <property type="entry name" value="Carbohydrate phosphatase"/>
    <property type="match status" value="1"/>
</dbReference>
<dbReference type="EMBL" id="CAEZYS010000086">
    <property type="protein sequence ID" value="CAB4737712.1"/>
    <property type="molecule type" value="Genomic_DNA"/>
</dbReference>
<dbReference type="GO" id="GO:0008934">
    <property type="term" value="F:inositol monophosphate 1-phosphatase activity"/>
    <property type="evidence" value="ECO:0007669"/>
    <property type="project" value="InterPro"/>
</dbReference>
<dbReference type="InterPro" id="IPR020550">
    <property type="entry name" value="Inositol_monophosphatase_CS"/>
</dbReference>
<evidence type="ECO:0000313" key="8">
    <source>
        <dbReference type="EMBL" id="CAB4737712.1"/>
    </source>
</evidence>
<dbReference type="GO" id="GO:0046854">
    <property type="term" value="P:phosphatidylinositol phosphate biosynthetic process"/>
    <property type="evidence" value="ECO:0007669"/>
    <property type="project" value="InterPro"/>
</dbReference>
<dbReference type="GO" id="GO:0007165">
    <property type="term" value="P:signal transduction"/>
    <property type="evidence" value="ECO:0007669"/>
    <property type="project" value="TreeGrafter"/>
</dbReference>
<protein>
    <recommendedName>
        <fullName evidence="4">inositol-phosphate phosphatase</fullName>
        <ecNumber evidence="4">3.1.3.25</ecNumber>
    </recommendedName>
</protein>
<evidence type="ECO:0000256" key="1">
    <source>
        <dbReference type="ARBA" id="ARBA00001033"/>
    </source>
</evidence>
<dbReference type="InterPro" id="IPR000760">
    <property type="entry name" value="Inositol_monophosphatase-like"/>
</dbReference>
<gene>
    <name evidence="8" type="ORF">UFOPK2782_00730</name>
    <name evidence="9" type="ORF">UFOPK3828_00399</name>
</gene>
<dbReference type="EC" id="3.1.3.25" evidence="4"/>
<dbReference type="GO" id="GO:0046872">
    <property type="term" value="F:metal ion binding"/>
    <property type="evidence" value="ECO:0007669"/>
    <property type="project" value="UniProtKB-KW"/>
</dbReference>
<evidence type="ECO:0000256" key="6">
    <source>
        <dbReference type="ARBA" id="ARBA00022801"/>
    </source>
</evidence>
<dbReference type="InterPro" id="IPR033942">
    <property type="entry name" value="IMPase"/>
</dbReference>
<dbReference type="AlphaFoldDB" id="A0A6J7K810"/>
<dbReference type="Gene3D" id="3.40.190.80">
    <property type="match status" value="1"/>
</dbReference>
<dbReference type="PANTHER" id="PTHR20854">
    <property type="entry name" value="INOSITOL MONOPHOSPHATASE"/>
    <property type="match status" value="1"/>
</dbReference>
<comment type="catalytic activity">
    <reaction evidence="1">
        <text>a myo-inositol phosphate + H2O = myo-inositol + phosphate</text>
        <dbReference type="Rhea" id="RHEA:24056"/>
        <dbReference type="ChEBI" id="CHEBI:15377"/>
        <dbReference type="ChEBI" id="CHEBI:17268"/>
        <dbReference type="ChEBI" id="CHEBI:43474"/>
        <dbReference type="ChEBI" id="CHEBI:84139"/>
        <dbReference type="EC" id="3.1.3.25"/>
    </reaction>
</comment>
<evidence type="ECO:0000256" key="2">
    <source>
        <dbReference type="ARBA" id="ARBA00001946"/>
    </source>
</evidence>
<dbReference type="Gene3D" id="3.30.540.10">
    <property type="entry name" value="Fructose-1,6-Bisphosphatase, subunit A, domain 1"/>
    <property type="match status" value="1"/>
</dbReference>